<gene>
    <name evidence="1" type="ORF">WKI47_23570</name>
</gene>
<organism evidence="1 2">
    <name type="scientific">Saccharibacillus sacchari</name>
    <dbReference type="NCBI Taxonomy" id="456493"/>
    <lineage>
        <taxon>Bacteria</taxon>
        <taxon>Bacillati</taxon>
        <taxon>Bacillota</taxon>
        <taxon>Bacilli</taxon>
        <taxon>Bacillales</taxon>
        <taxon>Paenibacillaceae</taxon>
        <taxon>Saccharibacillus</taxon>
    </lineage>
</organism>
<evidence type="ECO:0000313" key="1">
    <source>
        <dbReference type="EMBL" id="MEJ8306897.1"/>
    </source>
</evidence>
<dbReference type="EMBL" id="JBBKAR010000056">
    <property type="protein sequence ID" value="MEJ8306897.1"/>
    <property type="molecule type" value="Genomic_DNA"/>
</dbReference>
<accession>A0ACC6PJ65</accession>
<protein>
    <submittedName>
        <fullName evidence="1">Lactate utilization protein C</fullName>
    </submittedName>
</protein>
<name>A0ACC6PJ65_9BACL</name>
<dbReference type="Proteomes" id="UP001380953">
    <property type="component" value="Unassembled WGS sequence"/>
</dbReference>
<reference evidence="1" key="1">
    <citation type="submission" date="2024-03" db="EMBL/GenBank/DDBJ databases">
        <title>Whole genome sequecning of epiphytes from Marcgravia umbellata leaves.</title>
        <authorList>
            <person name="Kumar G."/>
            <person name="Savka M.A."/>
        </authorList>
    </citation>
    <scope>NUCLEOTIDE SEQUENCE</scope>
    <source>
        <strain evidence="1">RIT_BL5</strain>
    </source>
</reference>
<evidence type="ECO:0000313" key="2">
    <source>
        <dbReference type="Proteomes" id="UP001380953"/>
    </source>
</evidence>
<sequence length="247" mass="27231">MNRIDTEPSSDTKLPNPSDSSKPHPSNRDSFLNRVAESLGRPRRTDDVTRPAWKHTVHLDTLAGCTSEQLVDVLKEQCFFIHTQVIESTPERLQTTLDDLIDSYGGGSVIRSGDPRFSRYGLSFPNGFAWSAEATREENIRQAEAANIAIVFADYALAESGTVLLASRPDQGRALHFLPAHYIAVIERDRIVPRSTQAMAELNRRHENGEPLGSCLNLISGPSNSADIEMQLVVGVHGPLKATYVLI</sequence>
<comment type="caution">
    <text evidence="1">The sequence shown here is derived from an EMBL/GenBank/DDBJ whole genome shotgun (WGS) entry which is preliminary data.</text>
</comment>
<proteinExistence type="predicted"/>
<keyword evidence="2" id="KW-1185">Reference proteome</keyword>